<name>A0A4R6IPM1_9SPHI</name>
<dbReference type="OrthoDB" id="9809206at2"/>
<dbReference type="EMBL" id="SNWM01000001">
    <property type="protein sequence ID" value="TDO24254.1"/>
    <property type="molecule type" value="Genomic_DNA"/>
</dbReference>
<evidence type="ECO:0000256" key="4">
    <source>
        <dbReference type="ARBA" id="ARBA00022692"/>
    </source>
</evidence>
<evidence type="ECO:0000256" key="2">
    <source>
        <dbReference type="ARBA" id="ARBA00008017"/>
    </source>
</evidence>
<evidence type="ECO:0000313" key="11">
    <source>
        <dbReference type="EMBL" id="TDO24254.1"/>
    </source>
</evidence>
<gene>
    <name evidence="11" type="ORF">CLV32_0543</name>
</gene>
<feature type="transmembrane region" description="Helical" evidence="7">
    <location>
        <begin position="442"/>
        <end position="467"/>
    </location>
</feature>
<dbReference type="RefSeq" id="WP_133552086.1">
    <property type="nucleotide sequence ID" value="NZ_SNWM01000001.1"/>
</dbReference>
<dbReference type="PANTHER" id="PTHR30347">
    <property type="entry name" value="POTASSIUM CHANNEL RELATED"/>
    <property type="match status" value="1"/>
</dbReference>
<keyword evidence="5 7" id="KW-1133">Transmembrane helix</keyword>
<evidence type="ECO:0000256" key="1">
    <source>
        <dbReference type="ARBA" id="ARBA00004651"/>
    </source>
</evidence>
<keyword evidence="3" id="KW-1003">Cell membrane</keyword>
<dbReference type="Proteomes" id="UP000295499">
    <property type="component" value="Unassembled WGS sequence"/>
</dbReference>
<keyword evidence="6 7" id="KW-0472">Membrane</keyword>
<feature type="transmembrane region" description="Helical" evidence="7">
    <location>
        <begin position="352"/>
        <end position="371"/>
    </location>
</feature>
<dbReference type="Gene3D" id="2.30.30.60">
    <property type="match status" value="1"/>
</dbReference>
<proteinExistence type="inferred from homology"/>
<feature type="domain" description="Mechanosensitive ion channel MscS C-terminal" evidence="10">
    <location>
        <begin position="703"/>
        <end position="776"/>
    </location>
</feature>
<organism evidence="11 12">
    <name type="scientific">Pedobacter duraquae</name>
    <dbReference type="NCBI Taxonomy" id="425511"/>
    <lineage>
        <taxon>Bacteria</taxon>
        <taxon>Pseudomonadati</taxon>
        <taxon>Bacteroidota</taxon>
        <taxon>Sphingobacteriia</taxon>
        <taxon>Sphingobacteriales</taxon>
        <taxon>Sphingobacteriaceae</taxon>
        <taxon>Pedobacter</taxon>
    </lineage>
</organism>
<feature type="transmembrane region" description="Helical" evidence="7">
    <location>
        <begin position="488"/>
        <end position="509"/>
    </location>
</feature>
<evidence type="ECO:0000313" key="12">
    <source>
        <dbReference type="Proteomes" id="UP000295499"/>
    </source>
</evidence>
<evidence type="ECO:0000256" key="6">
    <source>
        <dbReference type="ARBA" id="ARBA00023136"/>
    </source>
</evidence>
<feature type="transmembrane region" description="Helical" evidence="7">
    <location>
        <begin position="296"/>
        <end position="318"/>
    </location>
</feature>
<comment type="caution">
    <text evidence="11">The sequence shown here is derived from an EMBL/GenBank/DDBJ whole genome shotgun (WGS) entry which is preliminary data.</text>
</comment>
<dbReference type="InterPro" id="IPR052702">
    <property type="entry name" value="MscS-like_channel"/>
</dbReference>
<dbReference type="SUPFAM" id="SSF50182">
    <property type="entry name" value="Sm-like ribonucleoproteins"/>
    <property type="match status" value="1"/>
</dbReference>
<keyword evidence="12" id="KW-1185">Reference proteome</keyword>
<protein>
    <submittedName>
        <fullName evidence="11">Mechanosensitive ion channel-like protein</fullName>
    </submittedName>
</protein>
<keyword evidence="8" id="KW-0732">Signal</keyword>
<dbReference type="InterPro" id="IPR011066">
    <property type="entry name" value="MscS_channel_C_sf"/>
</dbReference>
<keyword evidence="4 7" id="KW-0812">Transmembrane</keyword>
<feature type="transmembrane region" description="Helical" evidence="7">
    <location>
        <begin position="377"/>
        <end position="396"/>
    </location>
</feature>
<feature type="transmembrane region" description="Helical" evidence="7">
    <location>
        <begin position="408"/>
        <end position="430"/>
    </location>
</feature>
<dbReference type="Pfam" id="PF21082">
    <property type="entry name" value="MS_channel_3rd"/>
    <property type="match status" value="1"/>
</dbReference>
<feature type="signal peptide" evidence="8">
    <location>
        <begin position="1"/>
        <end position="21"/>
    </location>
</feature>
<evidence type="ECO:0000256" key="5">
    <source>
        <dbReference type="ARBA" id="ARBA00022989"/>
    </source>
</evidence>
<evidence type="ECO:0000256" key="8">
    <source>
        <dbReference type="SAM" id="SignalP"/>
    </source>
</evidence>
<accession>A0A4R6IPM1</accession>
<feature type="chain" id="PRO_5021017661" evidence="8">
    <location>
        <begin position="22"/>
        <end position="778"/>
    </location>
</feature>
<comment type="subcellular location">
    <subcellularLocation>
        <location evidence="1">Cell membrane</location>
        <topology evidence="1">Multi-pass membrane protein</topology>
    </subcellularLocation>
</comment>
<feature type="transmembrane region" description="Helical" evidence="7">
    <location>
        <begin position="324"/>
        <end position="343"/>
    </location>
</feature>
<comment type="similarity">
    <text evidence="2">Belongs to the MscS (TC 1.A.23) family.</text>
</comment>
<dbReference type="InterPro" id="IPR049278">
    <property type="entry name" value="MS_channel_C"/>
</dbReference>
<sequence>MKIFNTFLLFLLFTCALQATAVNLPADSISLGGNKVQRTDSLLKTIDLLHDKANEIENLSEKGFNLDEIKTGLPSIIRDIRTLKTNLNSNVQVMDMRSLQTFATLLEQSHDQLNEWRSVLLGYNQQLVNMQTEIQGLHQNKLLIAFQSDSLFVKLYTTELNSIEASWNKAKQLNTKNLKEISDLQASVTIYYYQSGDLQKELRTQIRNYAGRVMGNEYPFIWKSYTTNVDKEALKFLNASLLTQRQLITEYLKNNIGYHAFLGIAILALYIYWVRKNRNKLLTEGKSKEWLDFTKDATISAFPLLPGLIVVFNLALFFDIDPPQAYVALLQLLLFIMISIFIFRHWNRQDKIYWTKIGLSFILFIGLNGVFHPGTGVRLVLIALNVFLAFNALYFIRNKSTVLQLSKFARQVSYIVLILNILAIILNITGRVTLARVMTNTAIVGFIQIISLLIFTNIVKAVFFLQAHTASVVKHGVSVINYEKLNNSILRLLSAIVVILWFVVFTSNMNLYNGIIEGLGKFLFQPRTVGSTSFTIGNILLFFFVIYLAALAQKYVGYIFGENQGYTSPGERKGSKVVVTKLIIIIIGFLLAVLVSGLPVDKITVILGAFGVGIGLGLQTIVNNFVSGIILIFERPLQIGDYVEVSGYKGWVNDIGIRATRLSSSEGAEILVPNGTILSGNLVNWTLNNAQIRLELVLKIAPQSKVNEAKELINTILNEEEDVVKNRTPEIFNQSVNEGAVELKVWFWIGQVSRQQMVRSNVITNIYATFEKNEIKLL</sequence>
<dbReference type="PANTHER" id="PTHR30347:SF1">
    <property type="entry name" value="MECHANOSENSITIVE CHANNEL MSCK"/>
    <property type="match status" value="1"/>
</dbReference>
<feature type="transmembrane region" description="Helical" evidence="7">
    <location>
        <begin position="582"/>
        <end position="600"/>
    </location>
</feature>
<feature type="transmembrane region" description="Helical" evidence="7">
    <location>
        <begin position="606"/>
        <end position="633"/>
    </location>
</feature>
<dbReference type="SUPFAM" id="SSF82689">
    <property type="entry name" value="Mechanosensitive channel protein MscS (YggB), C-terminal domain"/>
    <property type="match status" value="1"/>
</dbReference>
<evidence type="ECO:0000259" key="9">
    <source>
        <dbReference type="Pfam" id="PF00924"/>
    </source>
</evidence>
<evidence type="ECO:0000259" key="10">
    <source>
        <dbReference type="Pfam" id="PF21082"/>
    </source>
</evidence>
<dbReference type="AlphaFoldDB" id="A0A4R6IPM1"/>
<evidence type="ECO:0000256" key="3">
    <source>
        <dbReference type="ARBA" id="ARBA00022475"/>
    </source>
</evidence>
<dbReference type="InterPro" id="IPR023408">
    <property type="entry name" value="MscS_beta-dom_sf"/>
</dbReference>
<feature type="transmembrane region" description="Helical" evidence="7">
    <location>
        <begin position="256"/>
        <end position="275"/>
    </location>
</feature>
<feature type="transmembrane region" description="Helical" evidence="7">
    <location>
        <begin position="529"/>
        <end position="550"/>
    </location>
</feature>
<dbReference type="GO" id="GO:0005886">
    <property type="term" value="C:plasma membrane"/>
    <property type="evidence" value="ECO:0007669"/>
    <property type="project" value="UniProtKB-SubCell"/>
</dbReference>
<dbReference type="InterPro" id="IPR010920">
    <property type="entry name" value="LSM_dom_sf"/>
</dbReference>
<dbReference type="InterPro" id="IPR006685">
    <property type="entry name" value="MscS_channel_2nd"/>
</dbReference>
<dbReference type="Gene3D" id="3.30.70.100">
    <property type="match status" value="1"/>
</dbReference>
<dbReference type="Pfam" id="PF00924">
    <property type="entry name" value="MS_channel_2nd"/>
    <property type="match status" value="1"/>
</dbReference>
<reference evidence="11 12" key="1">
    <citation type="submission" date="2019-03" db="EMBL/GenBank/DDBJ databases">
        <title>Genomic Encyclopedia of Archaeal and Bacterial Type Strains, Phase II (KMG-II): from individual species to whole genera.</title>
        <authorList>
            <person name="Goeker M."/>
        </authorList>
    </citation>
    <scope>NUCLEOTIDE SEQUENCE [LARGE SCALE GENOMIC DNA]</scope>
    <source>
        <strain evidence="11 12">DSM 19034</strain>
    </source>
</reference>
<evidence type="ECO:0000256" key="7">
    <source>
        <dbReference type="SAM" id="Phobius"/>
    </source>
</evidence>
<dbReference type="Gene3D" id="1.10.287.1260">
    <property type="match status" value="1"/>
</dbReference>
<feature type="domain" description="Mechanosensitive ion channel MscS" evidence="9">
    <location>
        <begin position="620"/>
        <end position="686"/>
    </location>
</feature>
<dbReference type="GO" id="GO:0008381">
    <property type="term" value="F:mechanosensitive monoatomic ion channel activity"/>
    <property type="evidence" value="ECO:0007669"/>
    <property type="project" value="UniProtKB-ARBA"/>
</dbReference>